<comment type="similarity">
    <text evidence="1">Belongs to the helicase family. RecQ subfamily.</text>
</comment>
<organism evidence="9">
    <name type="scientific">Leishmania guyanensis</name>
    <dbReference type="NCBI Taxonomy" id="5670"/>
    <lineage>
        <taxon>Eukaryota</taxon>
        <taxon>Discoba</taxon>
        <taxon>Euglenozoa</taxon>
        <taxon>Kinetoplastea</taxon>
        <taxon>Metakinetoplastina</taxon>
        <taxon>Trypanosomatida</taxon>
        <taxon>Trypanosomatidae</taxon>
        <taxon>Leishmaniinae</taxon>
        <taxon>Leishmania</taxon>
        <taxon>Leishmania guyanensis species complex</taxon>
    </lineage>
</organism>
<dbReference type="Gene3D" id="3.40.50.300">
    <property type="entry name" value="P-loop containing nucleotide triphosphate hydrolases"/>
    <property type="match status" value="3"/>
</dbReference>
<reference evidence="9" key="1">
    <citation type="submission" date="2012-08" db="EMBL/GenBank/DDBJ databases">
        <title>Comparative genomics of metastatic and non-metastatic Leishmania guyanensis provides insights into polygenic factors involved in Leishmania RNA virus infection.</title>
        <authorList>
            <person name="Smith D."/>
            <person name="Hertz-Fowler C."/>
            <person name="Martin R."/>
            <person name="Dickens N."/>
            <person name="Fasel N."/>
            <person name="Falquet L."/>
            <person name="Beverley S."/>
            <person name="Zangger H."/>
            <person name="Calderon-Copete S."/>
            <person name="Mottram J."/>
            <person name="Xenarios I."/>
        </authorList>
    </citation>
    <scope>NUCLEOTIDE SEQUENCE</scope>
    <source>
        <strain evidence="9">MHOM/BR/75/M4147/SSU:IR2SAT-LUC</strain>
    </source>
</reference>
<evidence type="ECO:0000256" key="4">
    <source>
        <dbReference type="ARBA" id="ARBA00034617"/>
    </source>
</evidence>
<accession>A0A1E1J231</accession>
<dbReference type="Pfam" id="PF00271">
    <property type="entry name" value="Helicase_C"/>
    <property type="match status" value="1"/>
</dbReference>
<dbReference type="PANTHER" id="PTHR13710">
    <property type="entry name" value="DNA HELICASE RECQ FAMILY MEMBER"/>
    <property type="match status" value="1"/>
</dbReference>
<evidence type="ECO:0000259" key="7">
    <source>
        <dbReference type="PROSITE" id="PS51192"/>
    </source>
</evidence>
<evidence type="ECO:0000256" key="2">
    <source>
        <dbReference type="ARBA" id="ARBA00022741"/>
    </source>
</evidence>
<dbReference type="PROSITE" id="PS51194">
    <property type="entry name" value="HELICASE_CTER"/>
    <property type="match status" value="1"/>
</dbReference>
<dbReference type="GO" id="GO:0000724">
    <property type="term" value="P:double-strand break repair via homologous recombination"/>
    <property type="evidence" value="ECO:0007669"/>
    <property type="project" value="TreeGrafter"/>
</dbReference>
<dbReference type="AlphaFoldDB" id="A0A1E1J231"/>
<dbReference type="SUPFAM" id="SSF52540">
    <property type="entry name" value="P-loop containing nucleoside triphosphate hydrolases"/>
    <property type="match status" value="1"/>
</dbReference>
<feature type="domain" description="Helicase C-terminal" evidence="8">
    <location>
        <begin position="496"/>
        <end position="702"/>
    </location>
</feature>
<dbReference type="Pfam" id="PF00270">
    <property type="entry name" value="DEAD"/>
    <property type="match status" value="1"/>
</dbReference>
<sequence length="1056" mass="114496">MDANSCVDEKMPSLSSLPSAAPQQPPLCDNDKRQRSTFLDKASLANVAEPQSSDAEELIPFLATMSMNQVGFLHTQKRTRRDLLDCPMGGSRASDNVLISDASHGIAASLVSESNLALSKTLASSSAPPPAQSADSADDVSYLEQMLTEILDAAKTFASTIKEPSSASTQRDGDTLPACAYLLRTYFHFDTGAFKAHQQEVCLSILAGVNTLAVCPTGWGKSLCYQFPILVHRLLFECRYTRWCRQAAAATSALQQSSETAVKEGLIGSTSDASPLPSTGLPAHLFSRFCVVVSPLLALMEDQAEKVNAIAHLNAFVLSSKVAADREAEVLAKLESPLCPLDVLFVSPEKFIASVALRRLLQSQAHRLALLCVDEVHCVSGWAYDFRPTFMYVSRVLRSPLLAYPAANAPEASPLMCARESLAAVPYLCLTATATKAVMRDIQASFGIAWTVTCGNQWRSNLQLQVVDLVERHASFHHLPPASGDAAEAREPSARVLQDALLEAVQQLPKPMIVYVQSRADADALSGLLSSKCGQSHSPASGSRHGVFHVAPYPFPREQCSSVDQTESEDRGENSNEEHTDAPRGAETAVVIRSYHAALTRAMRSATQRQFLHGKIDVLVATIAFGMGVDKVNIRSVIHASAPSSIEGYVQEIGRAGRDGAPSICRLLYNPFDFYTLRCRLWGALLSPSEMHSIVCAILSGSTTHVGQRLMLVSVSTLSAELGFSEEAIETVIFLLLTATGVGASTCAAPSRVLSPFKAVLGSYPLGYKVLRVQEEAERDRDPERASSAINATLHNRATPLKRRRTGARVAVGGSSTAAGVGLLLRQLGATDAVLELCRVSPNMLNQIDMANRLSMPLGEFQQRMQDLVETGIVTVAKYGTPSALLLELADTFTEAASPTSQQALASHLLALHRGRLDAQVAGLRRMFGVLQHPTHKAIAEELSREPESCRTALESDHLAWRPPGRVMGKVKAVSLVNAFVEENRLRIHSTYEALRTLMGIRPRSLIQRGKYAGQLPLAQSWYVNSPYFGALRTFELSWVLQVLAPHHLDTPFRDE</sequence>
<dbReference type="GO" id="GO:0009378">
    <property type="term" value="F:four-way junction helicase activity"/>
    <property type="evidence" value="ECO:0007669"/>
    <property type="project" value="TreeGrafter"/>
</dbReference>
<evidence type="ECO:0000256" key="5">
    <source>
        <dbReference type="ARBA" id="ARBA00034808"/>
    </source>
</evidence>
<keyword evidence="3" id="KW-0067">ATP-binding</keyword>
<evidence type="ECO:0000256" key="6">
    <source>
        <dbReference type="SAM" id="MobiDB-lite"/>
    </source>
</evidence>
<dbReference type="GO" id="GO:0005737">
    <property type="term" value="C:cytoplasm"/>
    <property type="evidence" value="ECO:0007669"/>
    <property type="project" value="TreeGrafter"/>
</dbReference>
<evidence type="ECO:0000256" key="1">
    <source>
        <dbReference type="ARBA" id="ARBA00005446"/>
    </source>
</evidence>
<gene>
    <name evidence="9" type="primary">LgM4147LRVhigh.30.01680.00460</name>
    <name evidence="9" type="ORF">BN36_3051270</name>
</gene>
<keyword evidence="9" id="KW-0347">Helicase</keyword>
<evidence type="ECO:0000313" key="9">
    <source>
        <dbReference type="EMBL" id="CCM17628.1"/>
    </source>
</evidence>
<dbReference type="SMART" id="SM00487">
    <property type="entry name" value="DEXDc"/>
    <property type="match status" value="1"/>
</dbReference>
<dbReference type="GO" id="GO:0005524">
    <property type="term" value="F:ATP binding"/>
    <property type="evidence" value="ECO:0007669"/>
    <property type="project" value="UniProtKB-KW"/>
</dbReference>
<evidence type="ECO:0000256" key="3">
    <source>
        <dbReference type="ARBA" id="ARBA00022840"/>
    </source>
</evidence>
<dbReference type="GO" id="GO:0043138">
    <property type="term" value="F:3'-5' DNA helicase activity"/>
    <property type="evidence" value="ECO:0007669"/>
    <property type="project" value="UniProtKB-EC"/>
</dbReference>
<evidence type="ECO:0000259" key="8">
    <source>
        <dbReference type="PROSITE" id="PS51194"/>
    </source>
</evidence>
<feature type="region of interest" description="Disordered" evidence="6">
    <location>
        <begin position="558"/>
        <end position="586"/>
    </location>
</feature>
<name>A0A1E1J231_LEIGU</name>
<dbReference type="PANTHER" id="PTHR13710:SF108">
    <property type="entry name" value="ATP-DEPENDENT DNA HELICASE Q4"/>
    <property type="match status" value="1"/>
</dbReference>
<dbReference type="GO" id="GO:0005634">
    <property type="term" value="C:nucleus"/>
    <property type="evidence" value="ECO:0007669"/>
    <property type="project" value="TreeGrafter"/>
</dbReference>
<dbReference type="InterPro" id="IPR014001">
    <property type="entry name" value="Helicase_ATP-bd"/>
</dbReference>
<dbReference type="GO" id="GO:0003676">
    <property type="term" value="F:nucleic acid binding"/>
    <property type="evidence" value="ECO:0007669"/>
    <property type="project" value="InterPro"/>
</dbReference>
<dbReference type="SMART" id="SM00490">
    <property type="entry name" value="HELICc"/>
    <property type="match status" value="1"/>
</dbReference>
<dbReference type="GO" id="GO:0005694">
    <property type="term" value="C:chromosome"/>
    <property type="evidence" value="ECO:0007669"/>
    <property type="project" value="TreeGrafter"/>
</dbReference>
<dbReference type="PROSITE" id="PS51192">
    <property type="entry name" value="HELICASE_ATP_BIND_1"/>
    <property type="match status" value="1"/>
</dbReference>
<proteinExistence type="inferred from homology"/>
<feature type="domain" description="Helicase ATP-binding" evidence="7">
    <location>
        <begin position="202"/>
        <end position="452"/>
    </location>
</feature>
<keyword evidence="9" id="KW-0378">Hydrolase</keyword>
<dbReference type="EMBL" id="CALQ01001346">
    <property type="protein sequence ID" value="CCM17628.1"/>
    <property type="molecule type" value="Genomic_DNA"/>
</dbReference>
<dbReference type="InterPro" id="IPR011545">
    <property type="entry name" value="DEAD/DEAH_box_helicase_dom"/>
</dbReference>
<feature type="compositionally biased region" description="Low complexity" evidence="6">
    <location>
        <begin position="12"/>
        <end position="22"/>
    </location>
</feature>
<keyword evidence="2" id="KW-0547">Nucleotide-binding</keyword>
<protein>
    <recommendedName>
        <fullName evidence="5">DNA 3'-5' helicase</fullName>
        <ecNumber evidence="5">5.6.2.4</ecNumber>
    </recommendedName>
</protein>
<dbReference type="EC" id="5.6.2.4" evidence="5"/>
<feature type="compositionally biased region" description="Basic and acidic residues" evidence="6">
    <location>
        <begin position="568"/>
        <end position="584"/>
    </location>
</feature>
<dbReference type="InterPro" id="IPR027417">
    <property type="entry name" value="P-loop_NTPase"/>
</dbReference>
<dbReference type="InterPro" id="IPR001650">
    <property type="entry name" value="Helicase_C-like"/>
</dbReference>
<comment type="catalytic activity">
    <reaction evidence="4">
        <text>Couples ATP hydrolysis with the unwinding of duplex DNA by translocating in the 3'-5' direction.</text>
        <dbReference type="EC" id="5.6.2.4"/>
    </reaction>
</comment>
<feature type="region of interest" description="Disordered" evidence="6">
    <location>
        <begin position="1"/>
        <end position="30"/>
    </location>
</feature>